<organism evidence="2 3">
    <name type="scientific">Aristolochia fimbriata</name>
    <name type="common">White veined hardy Dutchman's pipe vine</name>
    <dbReference type="NCBI Taxonomy" id="158543"/>
    <lineage>
        <taxon>Eukaryota</taxon>
        <taxon>Viridiplantae</taxon>
        <taxon>Streptophyta</taxon>
        <taxon>Embryophyta</taxon>
        <taxon>Tracheophyta</taxon>
        <taxon>Spermatophyta</taxon>
        <taxon>Magnoliopsida</taxon>
        <taxon>Magnoliidae</taxon>
        <taxon>Piperales</taxon>
        <taxon>Aristolochiaceae</taxon>
        <taxon>Aristolochia</taxon>
    </lineage>
</organism>
<accession>A0AAV7F730</accession>
<dbReference type="Proteomes" id="UP000825729">
    <property type="component" value="Unassembled WGS sequence"/>
</dbReference>
<feature type="region of interest" description="Disordered" evidence="1">
    <location>
        <begin position="135"/>
        <end position="160"/>
    </location>
</feature>
<reference evidence="2 3" key="1">
    <citation type="submission" date="2021-07" db="EMBL/GenBank/DDBJ databases">
        <title>The Aristolochia fimbriata genome: insights into angiosperm evolution, floral development and chemical biosynthesis.</title>
        <authorList>
            <person name="Jiao Y."/>
        </authorList>
    </citation>
    <scope>NUCLEOTIDE SEQUENCE [LARGE SCALE GENOMIC DNA]</scope>
    <source>
        <strain evidence="2">IBCAS-2021</strain>
        <tissue evidence="2">Leaf</tissue>
    </source>
</reference>
<keyword evidence="3" id="KW-1185">Reference proteome</keyword>
<gene>
    <name evidence="2" type="ORF">H6P81_000310</name>
</gene>
<evidence type="ECO:0000256" key="1">
    <source>
        <dbReference type="SAM" id="MobiDB-lite"/>
    </source>
</evidence>
<dbReference type="AlphaFoldDB" id="A0AAV7F730"/>
<evidence type="ECO:0000313" key="3">
    <source>
        <dbReference type="Proteomes" id="UP000825729"/>
    </source>
</evidence>
<protein>
    <submittedName>
        <fullName evidence="2">Uncharacterized protein</fullName>
    </submittedName>
</protein>
<name>A0AAV7F730_ARIFI</name>
<evidence type="ECO:0000313" key="2">
    <source>
        <dbReference type="EMBL" id="KAG9455802.1"/>
    </source>
</evidence>
<proteinExistence type="predicted"/>
<comment type="caution">
    <text evidence="2">The sequence shown here is derived from an EMBL/GenBank/DDBJ whole genome shotgun (WGS) entry which is preliminary data.</text>
</comment>
<sequence>MEGGLDHAQESHSWLLVEEEGIEEVKIHVHDTAEVEQKDRKVVSNGHSTSKKQKRFSWGHCLDNTVITIGLIALTVICYEITVLSSRQSQASGDEYENQFGVQVQHWRPWRPVTKLYLGENDEQVLDYRPLIMTDDENANEPFDDPYNDEYDEVEEDDDKETTLSTAVPAVSPTMSIENRRLCVWIS</sequence>
<dbReference type="EMBL" id="JAINDJ010000002">
    <property type="protein sequence ID" value="KAG9455802.1"/>
    <property type="molecule type" value="Genomic_DNA"/>
</dbReference>